<reference evidence="1 2" key="1">
    <citation type="submission" date="2024-07" db="EMBL/GenBank/DDBJ databases">
        <authorList>
            <person name="Thanompreechachai J."/>
            <person name="Duangmal K."/>
        </authorList>
    </citation>
    <scope>NUCLEOTIDE SEQUENCE [LARGE SCALE GENOMIC DNA]</scope>
    <source>
        <strain evidence="1 2">KCTC 19886</strain>
    </source>
</reference>
<comment type="caution">
    <text evidence="1">The sequence shown here is derived from an EMBL/GenBank/DDBJ whole genome shotgun (WGS) entry which is preliminary data.</text>
</comment>
<proteinExistence type="predicted"/>
<evidence type="ECO:0000313" key="2">
    <source>
        <dbReference type="Proteomes" id="UP001555826"/>
    </source>
</evidence>
<accession>A0ABV3P2Z7</accession>
<gene>
    <name evidence="1" type="ORF">AB1207_04445</name>
</gene>
<dbReference type="Proteomes" id="UP001555826">
    <property type="component" value="Unassembled WGS sequence"/>
</dbReference>
<name>A0ABV3P2Z7_9ACTN</name>
<dbReference type="RefSeq" id="WP_367636590.1">
    <property type="nucleotide sequence ID" value="NZ_JBFNQN010000003.1"/>
</dbReference>
<organism evidence="1 2">
    <name type="scientific">Kineococcus endophyticus</name>
    <dbReference type="NCBI Taxonomy" id="1181883"/>
    <lineage>
        <taxon>Bacteria</taxon>
        <taxon>Bacillati</taxon>
        <taxon>Actinomycetota</taxon>
        <taxon>Actinomycetes</taxon>
        <taxon>Kineosporiales</taxon>
        <taxon>Kineosporiaceae</taxon>
        <taxon>Kineococcus</taxon>
    </lineage>
</organism>
<keyword evidence="2" id="KW-1185">Reference proteome</keyword>
<protein>
    <submittedName>
        <fullName evidence="1">Uncharacterized protein</fullName>
    </submittedName>
</protein>
<dbReference type="EMBL" id="JBFNQN010000003">
    <property type="protein sequence ID" value="MEW9263986.1"/>
    <property type="molecule type" value="Genomic_DNA"/>
</dbReference>
<sequence length="53" mass="6193">MKWRRVLWWVLVVFALYAVYRSPEQAADFVRGVGEWLGRAVNSIMSFFNGLLS</sequence>
<evidence type="ECO:0000313" key="1">
    <source>
        <dbReference type="EMBL" id="MEW9263986.1"/>
    </source>
</evidence>